<keyword evidence="3" id="KW-1185">Reference proteome</keyword>
<comment type="caution">
    <text evidence="2">The sequence shown here is derived from an EMBL/GenBank/DDBJ whole genome shotgun (WGS) entry which is preliminary data.</text>
</comment>
<gene>
    <name evidence="2" type="ORF">QYE76_023333</name>
</gene>
<dbReference type="AlphaFoldDB" id="A0AAD8RBY5"/>
<evidence type="ECO:0000256" key="1">
    <source>
        <dbReference type="SAM" id="MobiDB-lite"/>
    </source>
</evidence>
<feature type="compositionally biased region" description="Basic and acidic residues" evidence="1">
    <location>
        <begin position="19"/>
        <end position="38"/>
    </location>
</feature>
<protein>
    <submittedName>
        <fullName evidence="2">Uncharacterized protein</fullName>
    </submittedName>
</protein>
<sequence length="150" mass="16805">MVRSKRVKSTTAGTDGAEPMEKKKVSRWDRSKFNPTEHRKLKKLGLLTDEEKMKAPGNEATPNPPEGYRPITKEMLDMATRVIGFRDEAGTLRESLRVAQEHGKELEKKLKASEKARKDAEAKSASANEPQDKLDAAKTRLGRFPSEKAT</sequence>
<accession>A0AAD8RBY5</accession>
<evidence type="ECO:0000313" key="3">
    <source>
        <dbReference type="Proteomes" id="UP001231189"/>
    </source>
</evidence>
<feature type="compositionally biased region" description="Basic and acidic residues" evidence="1">
    <location>
        <begin position="100"/>
        <end position="122"/>
    </location>
</feature>
<feature type="region of interest" description="Disordered" evidence="1">
    <location>
        <begin position="1"/>
        <end position="70"/>
    </location>
</feature>
<name>A0AAD8RBY5_LOLMU</name>
<dbReference type="EMBL" id="JAUUTY010000006">
    <property type="protein sequence ID" value="KAK1617816.1"/>
    <property type="molecule type" value="Genomic_DNA"/>
</dbReference>
<feature type="region of interest" description="Disordered" evidence="1">
    <location>
        <begin position="100"/>
        <end position="150"/>
    </location>
</feature>
<organism evidence="2 3">
    <name type="scientific">Lolium multiflorum</name>
    <name type="common">Italian ryegrass</name>
    <name type="synonym">Lolium perenne subsp. multiflorum</name>
    <dbReference type="NCBI Taxonomy" id="4521"/>
    <lineage>
        <taxon>Eukaryota</taxon>
        <taxon>Viridiplantae</taxon>
        <taxon>Streptophyta</taxon>
        <taxon>Embryophyta</taxon>
        <taxon>Tracheophyta</taxon>
        <taxon>Spermatophyta</taxon>
        <taxon>Magnoliopsida</taxon>
        <taxon>Liliopsida</taxon>
        <taxon>Poales</taxon>
        <taxon>Poaceae</taxon>
        <taxon>BOP clade</taxon>
        <taxon>Pooideae</taxon>
        <taxon>Poodae</taxon>
        <taxon>Poeae</taxon>
        <taxon>Poeae Chloroplast Group 2 (Poeae type)</taxon>
        <taxon>Loliodinae</taxon>
        <taxon>Loliinae</taxon>
        <taxon>Lolium</taxon>
    </lineage>
</organism>
<reference evidence="2" key="1">
    <citation type="submission" date="2023-07" db="EMBL/GenBank/DDBJ databases">
        <title>A chromosome-level genome assembly of Lolium multiflorum.</title>
        <authorList>
            <person name="Chen Y."/>
            <person name="Copetti D."/>
            <person name="Kolliker R."/>
            <person name="Studer B."/>
        </authorList>
    </citation>
    <scope>NUCLEOTIDE SEQUENCE</scope>
    <source>
        <strain evidence="2">02402/16</strain>
        <tissue evidence="2">Leaf</tissue>
    </source>
</reference>
<evidence type="ECO:0000313" key="2">
    <source>
        <dbReference type="EMBL" id="KAK1617816.1"/>
    </source>
</evidence>
<dbReference type="Proteomes" id="UP001231189">
    <property type="component" value="Unassembled WGS sequence"/>
</dbReference>
<proteinExistence type="predicted"/>